<feature type="signal peptide" evidence="7">
    <location>
        <begin position="1"/>
        <end position="28"/>
    </location>
</feature>
<evidence type="ECO:0000256" key="3">
    <source>
        <dbReference type="ARBA" id="ARBA00022833"/>
    </source>
</evidence>
<name>A0A849SE87_UNCEI</name>
<dbReference type="GO" id="GO:0046914">
    <property type="term" value="F:transition metal ion binding"/>
    <property type="evidence" value="ECO:0007669"/>
    <property type="project" value="TreeGrafter"/>
</dbReference>
<dbReference type="Pfam" id="PF25973">
    <property type="entry name" value="BSH_CzcB"/>
    <property type="match status" value="1"/>
</dbReference>
<protein>
    <submittedName>
        <fullName evidence="11">HlyD family efflux transporter periplasmic adaptor subunit</fullName>
    </submittedName>
</protein>
<accession>A0A849SE87</accession>
<evidence type="ECO:0000256" key="1">
    <source>
        <dbReference type="ARBA" id="ARBA00009477"/>
    </source>
</evidence>
<dbReference type="Gene3D" id="2.40.50.100">
    <property type="match status" value="1"/>
</dbReference>
<organism evidence="11 12">
    <name type="scientific">Eiseniibacteriota bacterium</name>
    <dbReference type="NCBI Taxonomy" id="2212470"/>
    <lineage>
        <taxon>Bacteria</taxon>
        <taxon>Candidatus Eiseniibacteriota</taxon>
    </lineage>
</organism>
<evidence type="ECO:0000259" key="9">
    <source>
        <dbReference type="Pfam" id="PF25973"/>
    </source>
</evidence>
<feature type="region of interest" description="Disordered" evidence="6">
    <location>
        <begin position="25"/>
        <end position="97"/>
    </location>
</feature>
<proteinExistence type="inferred from homology"/>
<dbReference type="InterPro" id="IPR058647">
    <property type="entry name" value="BSH_CzcB-like"/>
</dbReference>
<dbReference type="SUPFAM" id="SSF111369">
    <property type="entry name" value="HlyD-like secretion proteins"/>
    <property type="match status" value="1"/>
</dbReference>
<dbReference type="InterPro" id="IPR058792">
    <property type="entry name" value="Beta-barrel_RND_2"/>
</dbReference>
<dbReference type="GO" id="GO:0030288">
    <property type="term" value="C:outer membrane-bounded periplasmic space"/>
    <property type="evidence" value="ECO:0007669"/>
    <property type="project" value="TreeGrafter"/>
</dbReference>
<feature type="domain" description="CzcB-like barrel-sandwich hybrid" evidence="9">
    <location>
        <begin position="131"/>
        <end position="204"/>
    </location>
</feature>
<evidence type="ECO:0000259" key="10">
    <source>
        <dbReference type="Pfam" id="PF25975"/>
    </source>
</evidence>
<dbReference type="GO" id="GO:0060003">
    <property type="term" value="P:copper ion export"/>
    <property type="evidence" value="ECO:0007669"/>
    <property type="project" value="TreeGrafter"/>
</dbReference>
<dbReference type="Proteomes" id="UP000580839">
    <property type="component" value="Unassembled WGS sequence"/>
</dbReference>
<evidence type="ECO:0000256" key="4">
    <source>
        <dbReference type="ARBA" id="ARBA00043263"/>
    </source>
</evidence>
<dbReference type="GO" id="GO:0046686">
    <property type="term" value="P:response to cadmium ion"/>
    <property type="evidence" value="ECO:0007669"/>
    <property type="project" value="UniProtKB-KW"/>
</dbReference>
<keyword evidence="7" id="KW-0732">Signal</keyword>
<evidence type="ECO:0000256" key="2">
    <source>
        <dbReference type="ARBA" id="ARBA00022448"/>
    </source>
</evidence>
<dbReference type="Pfam" id="PF25954">
    <property type="entry name" value="Beta-barrel_RND_2"/>
    <property type="match status" value="1"/>
</dbReference>
<evidence type="ECO:0000259" key="8">
    <source>
        <dbReference type="Pfam" id="PF25954"/>
    </source>
</evidence>
<dbReference type="Gene3D" id="2.40.420.20">
    <property type="match status" value="1"/>
</dbReference>
<dbReference type="InterPro" id="IPR051909">
    <property type="entry name" value="MFP_Cation_Efflux"/>
</dbReference>
<evidence type="ECO:0000256" key="7">
    <source>
        <dbReference type="SAM" id="SignalP"/>
    </source>
</evidence>
<dbReference type="PANTHER" id="PTHR30097:SF4">
    <property type="entry name" value="SLR6042 PROTEIN"/>
    <property type="match status" value="1"/>
</dbReference>
<dbReference type="Gene3D" id="2.40.30.170">
    <property type="match status" value="1"/>
</dbReference>
<dbReference type="FunFam" id="2.40.30.170:FF:000010">
    <property type="entry name" value="Efflux RND transporter periplasmic adaptor subunit"/>
    <property type="match status" value="1"/>
</dbReference>
<sequence>MSRAATIRIIGLLALVFLAASCSKPSQAPESKGAESAASEKGDAHEHAEDPGHTEPEHSEAAHSEGGHSEAGHPEAGHSEAGHSEAEPEEGHVKLSRESQIASGIEVQVAGARRLRVTLDLPGEVVPNADRLAHIVPRFPGIVREVKKGLGQQVHAGEELAVIEGNQSLSTYVVNSLISGTVIEKHVTLGEFVRDDQDIYVVADLSSVWVNVAVYARDVAQVRRGQTVFVESVGVGPSTRGVIDYVGAVVGEATRAATARVAIPNRELRWRPGMFVTARVVVNEREVSVAVPDGSVQRVEERDCVFIADADGFEARAVKLGRTDGEWIEILSGLKSGERYVSRASFVLKSELQKSEAGHGH</sequence>
<feature type="domain" description="CzcB-like C-terminal circularly permuted SH3-like" evidence="10">
    <location>
        <begin position="289"/>
        <end position="349"/>
    </location>
</feature>
<comment type="similarity">
    <text evidence="1">Belongs to the membrane fusion protein (MFP) (TC 8.A.1) family.</text>
</comment>
<dbReference type="PANTHER" id="PTHR30097">
    <property type="entry name" value="CATION EFFLUX SYSTEM PROTEIN CUSB"/>
    <property type="match status" value="1"/>
</dbReference>
<dbReference type="FunFam" id="2.40.420.20:FF:000006">
    <property type="entry name" value="RND family efflux transporter MFP subunit"/>
    <property type="match status" value="1"/>
</dbReference>
<feature type="compositionally biased region" description="Basic and acidic residues" evidence="6">
    <location>
        <begin position="38"/>
        <end position="97"/>
    </location>
</feature>
<comment type="caution">
    <text evidence="11">The sequence shown here is derived from an EMBL/GenBank/DDBJ whole genome shotgun (WGS) entry which is preliminary data.</text>
</comment>
<dbReference type="Pfam" id="PF25975">
    <property type="entry name" value="CzcB_C"/>
    <property type="match status" value="1"/>
</dbReference>
<evidence type="ECO:0000256" key="5">
    <source>
        <dbReference type="ARBA" id="ARBA00058766"/>
    </source>
</evidence>
<keyword evidence="4" id="KW-0105">Cadmium resistance</keyword>
<dbReference type="InterPro" id="IPR058649">
    <property type="entry name" value="CzcB_C"/>
</dbReference>
<reference evidence="11 12" key="1">
    <citation type="submission" date="2020-04" db="EMBL/GenBank/DDBJ databases">
        <title>Metagenomic profiling of ammonia- and methane-oxidizing microorganisms in a Dutch drinking water treatment plant.</title>
        <authorList>
            <person name="Poghosyan L."/>
            <person name="Leucker S."/>
        </authorList>
    </citation>
    <scope>NUCLEOTIDE SEQUENCE [LARGE SCALE GENOMIC DNA]</scope>
    <source>
        <strain evidence="11">S-RSF-IL-03</strain>
    </source>
</reference>
<dbReference type="GO" id="GO:0015679">
    <property type="term" value="P:plasma membrane copper ion transport"/>
    <property type="evidence" value="ECO:0007669"/>
    <property type="project" value="TreeGrafter"/>
</dbReference>
<keyword evidence="2" id="KW-0813">Transport</keyword>
<evidence type="ECO:0000313" key="12">
    <source>
        <dbReference type="Proteomes" id="UP000580839"/>
    </source>
</evidence>
<feature type="domain" description="CusB-like beta-barrel" evidence="8">
    <location>
        <begin position="207"/>
        <end position="280"/>
    </location>
</feature>
<evidence type="ECO:0000313" key="11">
    <source>
        <dbReference type="EMBL" id="NOT32801.1"/>
    </source>
</evidence>
<comment type="function">
    <text evidence="5">CzcA and CzcB together would act in zinc efflux nearly as effectively as the complete czc efflux system (CzcABC). The CzcB protein is thought to funnel zinc cations to the CzcA transport protein.</text>
</comment>
<dbReference type="EMBL" id="JABFRW010000014">
    <property type="protein sequence ID" value="NOT32801.1"/>
    <property type="molecule type" value="Genomic_DNA"/>
</dbReference>
<dbReference type="PROSITE" id="PS51257">
    <property type="entry name" value="PROKAR_LIPOPROTEIN"/>
    <property type="match status" value="1"/>
</dbReference>
<evidence type="ECO:0000256" key="6">
    <source>
        <dbReference type="SAM" id="MobiDB-lite"/>
    </source>
</evidence>
<feature type="chain" id="PRO_5033055382" evidence="7">
    <location>
        <begin position="29"/>
        <end position="361"/>
    </location>
</feature>
<keyword evidence="3" id="KW-0862">Zinc</keyword>
<dbReference type="AlphaFoldDB" id="A0A849SE87"/>
<gene>
    <name evidence="11" type="ORF">HOP12_01390</name>
</gene>